<evidence type="ECO:0000313" key="1">
    <source>
        <dbReference type="EMBL" id="MBP1936004.1"/>
    </source>
</evidence>
<accession>A0ABS4H0G5</accession>
<name>A0ABS4H0G5_9BACL</name>
<proteinExistence type="predicted"/>
<keyword evidence="2" id="KW-1185">Reference proteome</keyword>
<dbReference type="Proteomes" id="UP001519273">
    <property type="component" value="Unassembled WGS sequence"/>
</dbReference>
<gene>
    <name evidence="1" type="ORF">J2Z20_000865</name>
</gene>
<sequence length="110" mass="12798">MFTPIPLSKSEKCGIGYWEGFSPKLRRDITLLGDLEYDHWLFVETNPSISNYCERPTLIKAITNGKVVYFKTHQRNPGVKKKTCLILSYTITKSAPIKYSFRIKNFFLFP</sequence>
<comment type="caution">
    <text evidence="1">The sequence shown here is derived from an EMBL/GenBank/DDBJ whole genome shotgun (WGS) entry which is preliminary data.</text>
</comment>
<evidence type="ECO:0000313" key="2">
    <source>
        <dbReference type="Proteomes" id="UP001519273"/>
    </source>
</evidence>
<reference evidence="1 2" key="1">
    <citation type="submission" date="2021-03" db="EMBL/GenBank/DDBJ databases">
        <title>Genomic Encyclopedia of Type Strains, Phase IV (KMG-IV): sequencing the most valuable type-strain genomes for metagenomic binning, comparative biology and taxonomic classification.</title>
        <authorList>
            <person name="Goeker M."/>
        </authorList>
    </citation>
    <scope>NUCLEOTIDE SEQUENCE [LARGE SCALE GENOMIC DNA]</scope>
    <source>
        <strain evidence="1 2">DSM 23491</strain>
    </source>
</reference>
<dbReference type="EMBL" id="JAGGKP010000001">
    <property type="protein sequence ID" value="MBP1936004.1"/>
    <property type="molecule type" value="Genomic_DNA"/>
</dbReference>
<protein>
    <submittedName>
        <fullName evidence="1">Uncharacterized protein</fullName>
    </submittedName>
</protein>
<organism evidence="1 2">
    <name type="scientific">Paenibacillus sediminis</name>
    <dbReference type="NCBI Taxonomy" id="664909"/>
    <lineage>
        <taxon>Bacteria</taxon>
        <taxon>Bacillati</taxon>
        <taxon>Bacillota</taxon>
        <taxon>Bacilli</taxon>
        <taxon>Bacillales</taxon>
        <taxon>Paenibacillaceae</taxon>
        <taxon>Paenibacillus</taxon>
    </lineage>
</organism>